<name>A0A7E4WAN2_PANRE</name>
<dbReference type="AlphaFoldDB" id="A0A7E4WAN2"/>
<keyword evidence="2" id="KW-1185">Reference proteome</keyword>
<reference evidence="2" key="1">
    <citation type="journal article" date="2013" name="Genetics">
        <title>The draft genome and transcriptome of Panagrellus redivivus are shaped by the harsh demands of a free-living lifestyle.</title>
        <authorList>
            <person name="Srinivasan J."/>
            <person name="Dillman A.R."/>
            <person name="Macchietto M.G."/>
            <person name="Heikkinen L."/>
            <person name="Lakso M."/>
            <person name="Fracchia K.M."/>
            <person name="Antoshechkin I."/>
            <person name="Mortazavi A."/>
            <person name="Wong G."/>
            <person name="Sternberg P.W."/>
        </authorList>
    </citation>
    <scope>NUCLEOTIDE SEQUENCE [LARGE SCALE GENOMIC DNA]</scope>
    <source>
        <strain evidence="2">MT8872</strain>
    </source>
</reference>
<feature type="compositionally biased region" description="Basic and acidic residues" evidence="1">
    <location>
        <begin position="67"/>
        <end position="79"/>
    </location>
</feature>
<evidence type="ECO:0000313" key="3">
    <source>
        <dbReference type="WBParaSite" id="Pan_g8656.t1"/>
    </source>
</evidence>
<organism evidence="2 3">
    <name type="scientific">Panagrellus redivivus</name>
    <name type="common">Microworm</name>
    <dbReference type="NCBI Taxonomy" id="6233"/>
    <lineage>
        <taxon>Eukaryota</taxon>
        <taxon>Metazoa</taxon>
        <taxon>Ecdysozoa</taxon>
        <taxon>Nematoda</taxon>
        <taxon>Chromadorea</taxon>
        <taxon>Rhabditida</taxon>
        <taxon>Tylenchina</taxon>
        <taxon>Panagrolaimomorpha</taxon>
        <taxon>Panagrolaimoidea</taxon>
        <taxon>Panagrolaimidae</taxon>
        <taxon>Panagrellus</taxon>
    </lineage>
</organism>
<accession>A0A7E4WAN2</accession>
<sequence>MALVALKASMELPTALKAVDCRQSLAVKTALNNASIEFGTLKIVDNPEQKVSDTGTTIRRHQKALESEKLIKTKQKDRPQTASKKRIERTDTNRAARATANVTRATLGCVVWRTRRTERGSIDALGRTERRNVLGKVIILS</sequence>
<dbReference type="Proteomes" id="UP000492821">
    <property type="component" value="Unassembled WGS sequence"/>
</dbReference>
<dbReference type="WBParaSite" id="Pan_g8656.t1">
    <property type="protein sequence ID" value="Pan_g8656.t1"/>
    <property type="gene ID" value="Pan_g8656"/>
</dbReference>
<evidence type="ECO:0000256" key="1">
    <source>
        <dbReference type="SAM" id="MobiDB-lite"/>
    </source>
</evidence>
<proteinExistence type="predicted"/>
<protein>
    <submittedName>
        <fullName evidence="3">Transposase</fullName>
    </submittedName>
</protein>
<evidence type="ECO:0000313" key="2">
    <source>
        <dbReference type="Proteomes" id="UP000492821"/>
    </source>
</evidence>
<reference evidence="3" key="2">
    <citation type="submission" date="2020-10" db="UniProtKB">
        <authorList>
            <consortium name="WormBaseParasite"/>
        </authorList>
    </citation>
    <scope>IDENTIFICATION</scope>
</reference>
<feature type="region of interest" description="Disordered" evidence="1">
    <location>
        <begin position="67"/>
        <end position="97"/>
    </location>
</feature>